<organism evidence="2 3">
    <name type="scientific">Alkanindiges hydrocarboniclasticus</name>
    <dbReference type="NCBI Taxonomy" id="1907941"/>
    <lineage>
        <taxon>Bacteria</taxon>
        <taxon>Pseudomonadati</taxon>
        <taxon>Pseudomonadota</taxon>
        <taxon>Gammaproteobacteria</taxon>
        <taxon>Moraxellales</taxon>
        <taxon>Moraxellaceae</taxon>
        <taxon>Alkanindiges</taxon>
    </lineage>
</organism>
<gene>
    <name evidence="2" type="ORF">BKE30_08635</name>
</gene>
<evidence type="ECO:0000259" key="1">
    <source>
        <dbReference type="Pfam" id="PF16242"/>
    </source>
</evidence>
<dbReference type="InterPro" id="IPR012349">
    <property type="entry name" value="Split_barrel_FMN-bd"/>
</dbReference>
<feature type="domain" description="General stress protein FMN-binding split barrel" evidence="1">
    <location>
        <begin position="4"/>
        <end position="147"/>
    </location>
</feature>
<reference evidence="2 3" key="1">
    <citation type="submission" date="2016-10" db="EMBL/GenBank/DDBJ databases">
        <title>Draft Genome sequence of Alkanindiges sp. strain H1.</title>
        <authorList>
            <person name="Subhash Y."/>
            <person name="Lee S."/>
        </authorList>
    </citation>
    <scope>NUCLEOTIDE SEQUENCE [LARGE SCALE GENOMIC DNA]</scope>
    <source>
        <strain evidence="2 3">H1</strain>
    </source>
</reference>
<evidence type="ECO:0000313" key="3">
    <source>
        <dbReference type="Proteomes" id="UP000192132"/>
    </source>
</evidence>
<dbReference type="AlphaFoldDB" id="A0A1S8CV60"/>
<dbReference type="OrthoDB" id="1432662at2"/>
<dbReference type="PANTHER" id="PTHR34818:SF1">
    <property type="entry name" value="PROTEIN BLI-3"/>
    <property type="match status" value="1"/>
</dbReference>
<evidence type="ECO:0000313" key="2">
    <source>
        <dbReference type="EMBL" id="ONG39831.1"/>
    </source>
</evidence>
<protein>
    <submittedName>
        <fullName evidence="2">General stress protein</fullName>
    </submittedName>
</protein>
<name>A0A1S8CV60_9GAMM</name>
<dbReference type="EMBL" id="MLCN01000022">
    <property type="protein sequence ID" value="ONG39831.1"/>
    <property type="molecule type" value="Genomic_DNA"/>
</dbReference>
<dbReference type="Proteomes" id="UP000192132">
    <property type="component" value="Unassembled WGS sequence"/>
</dbReference>
<keyword evidence="3" id="KW-1185">Reference proteome</keyword>
<comment type="caution">
    <text evidence="2">The sequence shown here is derived from an EMBL/GenBank/DDBJ whole genome shotgun (WGS) entry which is preliminary data.</text>
</comment>
<accession>A0A1S8CV60</accession>
<proteinExistence type="predicted"/>
<dbReference type="PANTHER" id="PTHR34818">
    <property type="entry name" value="PROTEIN BLI-3"/>
    <property type="match status" value="1"/>
</dbReference>
<dbReference type="STRING" id="1907941.BKE30_08635"/>
<dbReference type="Pfam" id="PF16242">
    <property type="entry name" value="Pyrid_ox_like"/>
    <property type="match status" value="1"/>
</dbReference>
<sequence>MSDITKIAELTRGIKFAMVTFVNHEGHLHSAPMTTQDGDFNGTVWFIGSKDSDLVRSIPGNAQVNLGYSDPAGHNYVSINGVAELVDDKAKLDELWSEGYNAFFEQGKEDPRIQLIKVIGNGAQYWEGDGRMVSIIKMTKAAITGATAKLGETEGVKL</sequence>
<dbReference type="SUPFAM" id="SSF50475">
    <property type="entry name" value="FMN-binding split barrel"/>
    <property type="match status" value="1"/>
</dbReference>
<dbReference type="InterPro" id="IPR038725">
    <property type="entry name" value="YdaG_split_barrel_FMN-bd"/>
</dbReference>
<dbReference type="RefSeq" id="WP_076878196.1">
    <property type="nucleotide sequence ID" value="NZ_MLCN01000022.1"/>
</dbReference>
<dbReference type="Gene3D" id="2.30.110.10">
    <property type="entry name" value="Electron Transport, Fmn-binding Protein, Chain A"/>
    <property type="match status" value="1"/>
</dbReference>
<dbReference type="InterPro" id="IPR052917">
    <property type="entry name" value="Stress-Dev_Protein"/>
</dbReference>